<accession>A0ABV6RBC0</accession>
<evidence type="ECO:0008006" key="4">
    <source>
        <dbReference type="Google" id="ProtNLM"/>
    </source>
</evidence>
<feature type="compositionally biased region" description="Basic residues" evidence="1">
    <location>
        <begin position="64"/>
        <end position="73"/>
    </location>
</feature>
<dbReference type="EMBL" id="JBHLSV010000006">
    <property type="protein sequence ID" value="MFC0673677.1"/>
    <property type="molecule type" value="Genomic_DNA"/>
</dbReference>
<comment type="caution">
    <text evidence="2">The sequence shown here is derived from an EMBL/GenBank/DDBJ whole genome shotgun (WGS) entry which is preliminary data.</text>
</comment>
<proteinExistence type="predicted"/>
<gene>
    <name evidence="2" type="ORF">ACFFF6_06895</name>
</gene>
<sequence>MPAPQGFDYTVRGDEVVITHHGRPAGTLRGRRAADFLEDVEDGDPQEIMARMTGNYRRGNERTARHHPRNQHR</sequence>
<feature type="region of interest" description="Disordered" evidence="1">
    <location>
        <begin position="42"/>
        <end position="73"/>
    </location>
</feature>
<dbReference type="Proteomes" id="UP001589793">
    <property type="component" value="Unassembled WGS sequence"/>
</dbReference>
<evidence type="ECO:0000256" key="1">
    <source>
        <dbReference type="SAM" id="MobiDB-lite"/>
    </source>
</evidence>
<organism evidence="2 3">
    <name type="scientific">Brachybacterium hainanense</name>
    <dbReference type="NCBI Taxonomy" id="1541174"/>
    <lineage>
        <taxon>Bacteria</taxon>
        <taxon>Bacillati</taxon>
        <taxon>Actinomycetota</taxon>
        <taxon>Actinomycetes</taxon>
        <taxon>Micrococcales</taxon>
        <taxon>Dermabacteraceae</taxon>
        <taxon>Brachybacterium</taxon>
    </lineage>
</organism>
<protein>
    <recommendedName>
        <fullName evidence="4">Type II toxin-antitoxin system prevent-host-death family antitoxin</fullName>
    </recommendedName>
</protein>
<dbReference type="RefSeq" id="WP_376979440.1">
    <property type="nucleotide sequence ID" value="NZ_JBHLSV010000006.1"/>
</dbReference>
<keyword evidence="3" id="KW-1185">Reference proteome</keyword>
<evidence type="ECO:0000313" key="3">
    <source>
        <dbReference type="Proteomes" id="UP001589793"/>
    </source>
</evidence>
<reference evidence="2 3" key="1">
    <citation type="submission" date="2024-09" db="EMBL/GenBank/DDBJ databases">
        <authorList>
            <person name="Sun Q."/>
            <person name="Mori K."/>
        </authorList>
    </citation>
    <scope>NUCLEOTIDE SEQUENCE [LARGE SCALE GENOMIC DNA]</scope>
    <source>
        <strain evidence="2 3">CICC 10874</strain>
    </source>
</reference>
<evidence type="ECO:0000313" key="2">
    <source>
        <dbReference type="EMBL" id="MFC0673677.1"/>
    </source>
</evidence>
<name>A0ABV6RBC0_9MICO</name>